<accession>A0A0G4HB23</accession>
<dbReference type="EMBL" id="CDMZ01002190">
    <property type="protein sequence ID" value="CEM41203.1"/>
    <property type="molecule type" value="Genomic_DNA"/>
</dbReference>
<dbReference type="InterPro" id="IPR032675">
    <property type="entry name" value="LRR_dom_sf"/>
</dbReference>
<dbReference type="PhylomeDB" id="A0A0G4HB23"/>
<dbReference type="SUPFAM" id="SSF52047">
    <property type="entry name" value="RNI-like"/>
    <property type="match status" value="1"/>
</dbReference>
<organism evidence="1">
    <name type="scientific">Chromera velia CCMP2878</name>
    <dbReference type="NCBI Taxonomy" id="1169474"/>
    <lineage>
        <taxon>Eukaryota</taxon>
        <taxon>Sar</taxon>
        <taxon>Alveolata</taxon>
        <taxon>Colpodellida</taxon>
        <taxon>Chromeraceae</taxon>
        <taxon>Chromera</taxon>
    </lineage>
</organism>
<proteinExistence type="predicted"/>
<dbReference type="AlphaFoldDB" id="A0A0G4HB23"/>
<gene>
    <name evidence="1" type="ORF">Cvel_6164</name>
</gene>
<dbReference type="Gene3D" id="3.80.10.10">
    <property type="entry name" value="Ribonuclease Inhibitor"/>
    <property type="match status" value="1"/>
</dbReference>
<sequence>MPKLRLFNLCETRADCVGGALSVALASGKLPSLKTLGFHSFRFDETGVGDLGEAVRAWRWPPGFTKIDFTLEQTDVNLDELIRAIGESEIGLPSFVLGLHLSYGRLSEEALASLAANGGGASGGKLSQLKHLDLSSCGLDDARLRRLGEVFSAHECREMVRIDLDYNRISIEGLSAFLEALSPQSLPNLRRLSLRSQNTVEGEELGVREQREFASAVASLQAAAHRNGKLLKWR</sequence>
<dbReference type="VEuPathDB" id="CryptoDB:Cvel_6164"/>
<name>A0A0G4HB23_9ALVE</name>
<evidence type="ECO:0000313" key="1">
    <source>
        <dbReference type="EMBL" id="CEM41203.1"/>
    </source>
</evidence>
<reference evidence="1" key="1">
    <citation type="submission" date="2014-11" db="EMBL/GenBank/DDBJ databases">
        <authorList>
            <person name="Otto D Thomas"/>
            <person name="Naeem Raeece"/>
        </authorList>
    </citation>
    <scope>NUCLEOTIDE SEQUENCE</scope>
</reference>
<protein>
    <submittedName>
        <fullName evidence="1">Uncharacterized protein</fullName>
    </submittedName>
</protein>